<feature type="transmembrane region" description="Helical" evidence="5">
    <location>
        <begin position="120"/>
        <end position="141"/>
    </location>
</feature>
<reference evidence="7 8" key="2">
    <citation type="submission" date="2018-07" db="EMBL/GenBank/DDBJ databases">
        <title>Diversity of Mesorhizobium strains in Brazil.</title>
        <authorList>
            <person name="Helene L.C.F."/>
            <person name="Dall'Agnol R."/>
            <person name="Delamuta J.R.M."/>
            <person name="Hungria M."/>
        </authorList>
    </citation>
    <scope>NUCLEOTIDE SEQUENCE [LARGE SCALE GENOMIC DNA]</scope>
    <source>
        <strain evidence="7 8">AC99b</strain>
    </source>
</reference>
<evidence type="ECO:0000259" key="6">
    <source>
        <dbReference type="Pfam" id="PF04932"/>
    </source>
</evidence>
<evidence type="ECO:0000256" key="2">
    <source>
        <dbReference type="ARBA" id="ARBA00022692"/>
    </source>
</evidence>
<feature type="transmembrane region" description="Helical" evidence="5">
    <location>
        <begin position="341"/>
        <end position="362"/>
    </location>
</feature>
<feature type="transmembrane region" description="Helical" evidence="5">
    <location>
        <begin position="161"/>
        <end position="179"/>
    </location>
</feature>
<dbReference type="Pfam" id="PF04932">
    <property type="entry name" value="Wzy_C"/>
    <property type="match status" value="1"/>
</dbReference>
<sequence length="420" mass="45601">MIRDALLGAGVALSFASQISVPGLPFGYGELFLALWIMLSLARILAGGPVEATPAFLQLAKFWLLLSLTLAVGTVVGYFTSILYLTGLSHDTMAYVLLASVTCLAASEPGAALRLRRSAWWVIAVATGASMVQLGLAWGWIHQSGVEAWYWDRLRGWSENPNQLALYCAVFGPLALHLAVTTDRRWAQFLALASLVPIFYVGRLTKSDTYLYTTILSCLVFLGLRLKAWFASGAGGASLSRQIVLLLIVGAVPLAAAAAPYAVAEESSVAQFAKSLTKDGGGDATVETFDLRIFLWREAIEKGLQSWSLGLGPGPHLERPPVADRQFLERPFEAHNTILDLYLQGGLVAVLALAWIVGSAAMSAWRSRFDALSVLVASVVVFSMPHLTIRHPIVWFALTFCLVAGMRHEVRLRPQYVRVA</sequence>
<keyword evidence="3 5" id="KW-1133">Transmembrane helix</keyword>
<dbReference type="AlphaFoldDB" id="A0A330HY82"/>
<accession>A0A330HY82</accession>
<feature type="transmembrane region" description="Helical" evidence="5">
    <location>
        <begin position="28"/>
        <end position="50"/>
    </location>
</feature>
<proteinExistence type="predicted"/>
<organism evidence="7 8">
    <name type="scientific">Mesorhizobium hawassense</name>
    <dbReference type="NCBI Taxonomy" id="1209954"/>
    <lineage>
        <taxon>Bacteria</taxon>
        <taxon>Pseudomonadati</taxon>
        <taxon>Pseudomonadota</taxon>
        <taxon>Alphaproteobacteria</taxon>
        <taxon>Hyphomicrobiales</taxon>
        <taxon>Phyllobacteriaceae</taxon>
        <taxon>Mesorhizobium</taxon>
    </lineage>
</organism>
<comment type="caution">
    <text evidence="7">The sequence shown here is derived from an EMBL/GenBank/DDBJ whole genome shotgun (WGS) entry which is preliminary data.</text>
</comment>
<evidence type="ECO:0000313" key="8">
    <source>
        <dbReference type="Proteomes" id="UP000251558"/>
    </source>
</evidence>
<keyword evidence="2 5" id="KW-0812">Transmembrane</keyword>
<feature type="transmembrane region" description="Helical" evidence="5">
    <location>
        <begin position="186"/>
        <end position="204"/>
    </location>
</feature>
<dbReference type="InterPro" id="IPR007016">
    <property type="entry name" value="O-antigen_ligase-rel_domated"/>
</dbReference>
<evidence type="ECO:0000256" key="1">
    <source>
        <dbReference type="ARBA" id="ARBA00004141"/>
    </source>
</evidence>
<dbReference type="Proteomes" id="UP000251558">
    <property type="component" value="Unassembled WGS sequence"/>
</dbReference>
<feature type="transmembrane region" description="Helical" evidence="5">
    <location>
        <begin position="210"/>
        <end position="231"/>
    </location>
</feature>
<feature type="domain" description="O-antigen ligase-related" evidence="6">
    <location>
        <begin position="198"/>
        <end position="353"/>
    </location>
</feature>
<gene>
    <name evidence="7" type="ORF">DPM33_00985</name>
</gene>
<comment type="subcellular location">
    <subcellularLocation>
        <location evidence="1">Membrane</location>
        <topology evidence="1">Multi-pass membrane protein</topology>
    </subcellularLocation>
</comment>
<feature type="transmembrane region" description="Helical" evidence="5">
    <location>
        <begin position="62"/>
        <end position="86"/>
    </location>
</feature>
<reference evidence="8" key="1">
    <citation type="submission" date="2018-06" db="EMBL/GenBank/DDBJ databases">
        <authorList>
            <person name="Helene L.C."/>
            <person name="Dall'Agnol R."/>
            <person name="Delamuta J.R."/>
            <person name="Hungria M."/>
        </authorList>
    </citation>
    <scope>NUCLEOTIDE SEQUENCE [LARGE SCALE GENOMIC DNA]</scope>
    <source>
        <strain evidence="8">AC99b</strain>
    </source>
</reference>
<dbReference type="EMBL" id="QMBP01000001">
    <property type="protein sequence ID" value="RAZ92510.1"/>
    <property type="molecule type" value="Genomic_DNA"/>
</dbReference>
<dbReference type="InterPro" id="IPR051533">
    <property type="entry name" value="WaaL-like"/>
</dbReference>
<evidence type="ECO:0000256" key="3">
    <source>
        <dbReference type="ARBA" id="ARBA00022989"/>
    </source>
</evidence>
<dbReference type="PANTHER" id="PTHR37422">
    <property type="entry name" value="TEICHURONIC ACID BIOSYNTHESIS PROTEIN TUAE"/>
    <property type="match status" value="1"/>
</dbReference>
<keyword evidence="4 5" id="KW-0472">Membrane</keyword>
<dbReference type="OrthoDB" id="7813325at2"/>
<keyword evidence="8" id="KW-1185">Reference proteome</keyword>
<feature type="transmembrane region" description="Helical" evidence="5">
    <location>
        <begin position="369"/>
        <end position="387"/>
    </location>
</feature>
<evidence type="ECO:0000256" key="5">
    <source>
        <dbReference type="SAM" id="Phobius"/>
    </source>
</evidence>
<feature type="transmembrane region" description="Helical" evidence="5">
    <location>
        <begin position="393"/>
        <end position="410"/>
    </location>
</feature>
<evidence type="ECO:0000256" key="4">
    <source>
        <dbReference type="ARBA" id="ARBA00023136"/>
    </source>
</evidence>
<dbReference type="PANTHER" id="PTHR37422:SF13">
    <property type="entry name" value="LIPOPOLYSACCHARIDE BIOSYNTHESIS PROTEIN PA4999-RELATED"/>
    <property type="match status" value="1"/>
</dbReference>
<dbReference type="RefSeq" id="WP_112095039.1">
    <property type="nucleotide sequence ID" value="NZ_QMBP01000001.1"/>
</dbReference>
<feature type="transmembrane region" description="Helical" evidence="5">
    <location>
        <begin position="243"/>
        <end position="263"/>
    </location>
</feature>
<protein>
    <submittedName>
        <fullName evidence="7">Polymerase</fullName>
    </submittedName>
</protein>
<name>A0A330HY82_9HYPH</name>
<evidence type="ECO:0000313" key="7">
    <source>
        <dbReference type="EMBL" id="RAZ92510.1"/>
    </source>
</evidence>
<feature type="transmembrane region" description="Helical" evidence="5">
    <location>
        <begin position="92"/>
        <end position="113"/>
    </location>
</feature>